<name>A0AAD4BNR4_BOLED</name>
<gene>
    <name evidence="1" type="ORF">L210DRAFT_941399</name>
</gene>
<sequence length="123" mass="13224">MADLSAFLSSFTTGIFYPANVLGAHDTISGIYQHALPISARDKDADPLRLSFHCDAITSEPVTTSTPRGPRGRSCRFQFQSGGLAHCSNHGPCVGRKEIARFSCELTNNVPMTGPVNHHDPAV</sequence>
<accession>A0AAD4BNR4</accession>
<protein>
    <submittedName>
        <fullName evidence="1">Uncharacterized protein</fullName>
    </submittedName>
</protein>
<comment type="caution">
    <text evidence="1">The sequence shown here is derived from an EMBL/GenBank/DDBJ whole genome shotgun (WGS) entry which is preliminary data.</text>
</comment>
<evidence type="ECO:0000313" key="1">
    <source>
        <dbReference type="EMBL" id="KAF8435719.1"/>
    </source>
</evidence>
<dbReference type="EMBL" id="WHUW01000024">
    <property type="protein sequence ID" value="KAF8435719.1"/>
    <property type="molecule type" value="Genomic_DNA"/>
</dbReference>
<reference evidence="1" key="1">
    <citation type="submission" date="2019-10" db="EMBL/GenBank/DDBJ databases">
        <authorList>
            <consortium name="DOE Joint Genome Institute"/>
            <person name="Kuo A."/>
            <person name="Miyauchi S."/>
            <person name="Kiss E."/>
            <person name="Drula E."/>
            <person name="Kohler A."/>
            <person name="Sanchez-Garcia M."/>
            <person name="Andreopoulos B."/>
            <person name="Barry K.W."/>
            <person name="Bonito G."/>
            <person name="Buee M."/>
            <person name="Carver A."/>
            <person name="Chen C."/>
            <person name="Cichocki N."/>
            <person name="Clum A."/>
            <person name="Culley D."/>
            <person name="Crous P.W."/>
            <person name="Fauchery L."/>
            <person name="Girlanda M."/>
            <person name="Hayes R."/>
            <person name="Keri Z."/>
            <person name="LaButti K."/>
            <person name="Lipzen A."/>
            <person name="Lombard V."/>
            <person name="Magnuson J."/>
            <person name="Maillard F."/>
            <person name="Morin E."/>
            <person name="Murat C."/>
            <person name="Nolan M."/>
            <person name="Ohm R."/>
            <person name="Pangilinan J."/>
            <person name="Pereira M."/>
            <person name="Perotto S."/>
            <person name="Peter M."/>
            <person name="Riley R."/>
            <person name="Sitrit Y."/>
            <person name="Stielow B."/>
            <person name="Szollosi G."/>
            <person name="Zifcakova L."/>
            <person name="Stursova M."/>
            <person name="Spatafora J.W."/>
            <person name="Tedersoo L."/>
            <person name="Vaario L.-M."/>
            <person name="Yamada A."/>
            <person name="Yan M."/>
            <person name="Wang P."/>
            <person name="Xu J."/>
            <person name="Bruns T."/>
            <person name="Baldrian P."/>
            <person name="Vilgalys R."/>
            <person name="Henrissat B."/>
            <person name="Grigoriev I.V."/>
            <person name="Hibbett D."/>
            <person name="Nagy L.G."/>
            <person name="Martin F.M."/>
        </authorList>
    </citation>
    <scope>NUCLEOTIDE SEQUENCE</scope>
    <source>
        <strain evidence="1">BED1</strain>
    </source>
</reference>
<proteinExistence type="predicted"/>
<keyword evidence="2" id="KW-1185">Reference proteome</keyword>
<evidence type="ECO:0000313" key="2">
    <source>
        <dbReference type="Proteomes" id="UP001194468"/>
    </source>
</evidence>
<dbReference type="Proteomes" id="UP001194468">
    <property type="component" value="Unassembled WGS sequence"/>
</dbReference>
<reference evidence="1" key="2">
    <citation type="journal article" date="2020" name="Nat. Commun.">
        <title>Large-scale genome sequencing of mycorrhizal fungi provides insights into the early evolution of symbiotic traits.</title>
        <authorList>
            <person name="Miyauchi S."/>
            <person name="Kiss E."/>
            <person name="Kuo A."/>
            <person name="Drula E."/>
            <person name="Kohler A."/>
            <person name="Sanchez-Garcia M."/>
            <person name="Morin E."/>
            <person name="Andreopoulos B."/>
            <person name="Barry K.W."/>
            <person name="Bonito G."/>
            <person name="Buee M."/>
            <person name="Carver A."/>
            <person name="Chen C."/>
            <person name="Cichocki N."/>
            <person name="Clum A."/>
            <person name="Culley D."/>
            <person name="Crous P.W."/>
            <person name="Fauchery L."/>
            <person name="Girlanda M."/>
            <person name="Hayes R.D."/>
            <person name="Keri Z."/>
            <person name="LaButti K."/>
            <person name="Lipzen A."/>
            <person name="Lombard V."/>
            <person name="Magnuson J."/>
            <person name="Maillard F."/>
            <person name="Murat C."/>
            <person name="Nolan M."/>
            <person name="Ohm R.A."/>
            <person name="Pangilinan J."/>
            <person name="Pereira M.F."/>
            <person name="Perotto S."/>
            <person name="Peter M."/>
            <person name="Pfister S."/>
            <person name="Riley R."/>
            <person name="Sitrit Y."/>
            <person name="Stielow J.B."/>
            <person name="Szollosi G."/>
            <person name="Zifcakova L."/>
            <person name="Stursova M."/>
            <person name="Spatafora J.W."/>
            <person name="Tedersoo L."/>
            <person name="Vaario L.M."/>
            <person name="Yamada A."/>
            <person name="Yan M."/>
            <person name="Wang P."/>
            <person name="Xu J."/>
            <person name="Bruns T."/>
            <person name="Baldrian P."/>
            <person name="Vilgalys R."/>
            <person name="Dunand C."/>
            <person name="Henrissat B."/>
            <person name="Grigoriev I.V."/>
            <person name="Hibbett D."/>
            <person name="Nagy L.G."/>
            <person name="Martin F.M."/>
        </authorList>
    </citation>
    <scope>NUCLEOTIDE SEQUENCE</scope>
    <source>
        <strain evidence="1">BED1</strain>
    </source>
</reference>
<organism evidence="1 2">
    <name type="scientific">Boletus edulis BED1</name>
    <dbReference type="NCBI Taxonomy" id="1328754"/>
    <lineage>
        <taxon>Eukaryota</taxon>
        <taxon>Fungi</taxon>
        <taxon>Dikarya</taxon>
        <taxon>Basidiomycota</taxon>
        <taxon>Agaricomycotina</taxon>
        <taxon>Agaricomycetes</taxon>
        <taxon>Agaricomycetidae</taxon>
        <taxon>Boletales</taxon>
        <taxon>Boletineae</taxon>
        <taxon>Boletaceae</taxon>
        <taxon>Boletoideae</taxon>
        <taxon>Boletus</taxon>
    </lineage>
</organism>
<dbReference type="AlphaFoldDB" id="A0AAD4BNR4"/>